<feature type="domain" description="Histidine kinase" evidence="5">
    <location>
        <begin position="51"/>
        <end position="296"/>
    </location>
</feature>
<dbReference type="Proteomes" id="UP000192505">
    <property type="component" value="Unassembled WGS sequence"/>
</dbReference>
<dbReference type="Pfam" id="PF02518">
    <property type="entry name" value="HATPase_c"/>
    <property type="match status" value="1"/>
</dbReference>
<dbReference type="SMART" id="SM00387">
    <property type="entry name" value="HATPase_c"/>
    <property type="match status" value="1"/>
</dbReference>
<comment type="caution">
    <text evidence="6">The sequence shown here is derived from an EMBL/GenBank/DDBJ whole genome shotgun (WGS) entry which is preliminary data.</text>
</comment>
<dbReference type="InterPro" id="IPR036890">
    <property type="entry name" value="HATPase_C_sf"/>
</dbReference>
<dbReference type="Gene3D" id="3.30.565.10">
    <property type="entry name" value="Histidine kinase-like ATPase, C-terminal domain"/>
    <property type="match status" value="1"/>
</dbReference>
<evidence type="ECO:0000313" key="6">
    <source>
        <dbReference type="EMBL" id="OQW86952.1"/>
    </source>
</evidence>
<accession>A0A1W9KRM3</accession>
<sequence length="301" mass="33311">MSQTNFKLKQSTRQLEQSNAHLKAANIRLAQAQSQLLQAERLASIGLLSAGVAHEINNPIGFVNANLGTLKTYVGHFLELIAAYEAAEHFVGNTPIKWNSITVLKNRMDWPYMKDDVLPLLDESQEGLDRVKRIVRALNDFARTDAADVWQPEDIHQGIESTLSVFWSQIKHRCELRKEYGELPAVTCVLSKLNQVFLNLLQNAAQSIEGQGVITIRTGCQSDEVWVEVADNGQGIVPTDLPHIFDPFFTTKPVGKGAGLGLAVSYGIVQQHHGRIEVKSEPGRGATFRVWLPVSPPTARS</sequence>
<evidence type="ECO:0000256" key="4">
    <source>
        <dbReference type="SAM" id="Coils"/>
    </source>
</evidence>
<gene>
    <name evidence="6" type="ORF">BWK72_15280</name>
</gene>
<dbReference type="EMBL" id="MTEI01000012">
    <property type="protein sequence ID" value="OQW86952.1"/>
    <property type="molecule type" value="Genomic_DNA"/>
</dbReference>
<dbReference type="PROSITE" id="PS50109">
    <property type="entry name" value="HIS_KIN"/>
    <property type="match status" value="1"/>
</dbReference>
<keyword evidence="3" id="KW-0597">Phosphoprotein</keyword>
<dbReference type="SUPFAM" id="SSF55874">
    <property type="entry name" value="ATPase domain of HSP90 chaperone/DNA topoisomerase II/histidine kinase"/>
    <property type="match status" value="1"/>
</dbReference>
<dbReference type="SUPFAM" id="SSF47384">
    <property type="entry name" value="Homodimeric domain of signal transducing histidine kinase"/>
    <property type="match status" value="1"/>
</dbReference>
<dbReference type="GO" id="GO:0000155">
    <property type="term" value="F:phosphorelay sensor kinase activity"/>
    <property type="evidence" value="ECO:0007669"/>
    <property type="project" value="InterPro"/>
</dbReference>
<name>A0A1W9KRM3_9BURK</name>
<reference evidence="6 7" key="1">
    <citation type="submission" date="2017-01" db="EMBL/GenBank/DDBJ databases">
        <title>Novel large sulfur bacteria in the metagenomes of groundwater-fed chemosynthetic microbial mats in the Lake Huron basin.</title>
        <authorList>
            <person name="Sharrar A.M."/>
            <person name="Flood B.E."/>
            <person name="Bailey J.V."/>
            <person name="Jones D.S."/>
            <person name="Biddanda B."/>
            <person name="Ruberg S.A."/>
            <person name="Marcus D.N."/>
            <person name="Dick G.J."/>
        </authorList>
    </citation>
    <scope>NUCLEOTIDE SEQUENCE [LARGE SCALE GENOMIC DNA]</scope>
    <source>
        <strain evidence="6">A7</strain>
    </source>
</reference>
<protein>
    <recommendedName>
        <fullName evidence="2">histidine kinase</fullName>
        <ecNumber evidence="2">2.7.13.3</ecNumber>
    </recommendedName>
</protein>
<dbReference type="AlphaFoldDB" id="A0A1W9KRM3"/>
<dbReference type="PRINTS" id="PR00344">
    <property type="entry name" value="BCTRLSENSOR"/>
</dbReference>
<dbReference type="Gene3D" id="1.10.287.130">
    <property type="match status" value="1"/>
</dbReference>
<keyword evidence="4" id="KW-0175">Coiled coil</keyword>
<dbReference type="InterPro" id="IPR005467">
    <property type="entry name" value="His_kinase_dom"/>
</dbReference>
<comment type="catalytic activity">
    <reaction evidence="1">
        <text>ATP + protein L-histidine = ADP + protein N-phospho-L-histidine.</text>
        <dbReference type="EC" id="2.7.13.3"/>
    </reaction>
</comment>
<dbReference type="InterPro" id="IPR004358">
    <property type="entry name" value="Sig_transdc_His_kin-like_C"/>
</dbReference>
<dbReference type="InterPro" id="IPR003594">
    <property type="entry name" value="HATPase_dom"/>
</dbReference>
<evidence type="ECO:0000256" key="3">
    <source>
        <dbReference type="ARBA" id="ARBA00022553"/>
    </source>
</evidence>
<dbReference type="PANTHER" id="PTHR43065:SF50">
    <property type="entry name" value="HISTIDINE KINASE"/>
    <property type="match status" value="1"/>
</dbReference>
<dbReference type="InterPro" id="IPR003661">
    <property type="entry name" value="HisK_dim/P_dom"/>
</dbReference>
<evidence type="ECO:0000256" key="1">
    <source>
        <dbReference type="ARBA" id="ARBA00000085"/>
    </source>
</evidence>
<feature type="coiled-coil region" evidence="4">
    <location>
        <begin position="8"/>
        <end position="42"/>
    </location>
</feature>
<evidence type="ECO:0000256" key="2">
    <source>
        <dbReference type="ARBA" id="ARBA00012438"/>
    </source>
</evidence>
<proteinExistence type="predicted"/>
<dbReference type="CDD" id="cd00082">
    <property type="entry name" value="HisKA"/>
    <property type="match status" value="1"/>
</dbReference>
<evidence type="ECO:0000313" key="7">
    <source>
        <dbReference type="Proteomes" id="UP000192505"/>
    </source>
</evidence>
<dbReference type="PANTHER" id="PTHR43065">
    <property type="entry name" value="SENSOR HISTIDINE KINASE"/>
    <property type="match status" value="1"/>
</dbReference>
<dbReference type="EC" id="2.7.13.3" evidence="2"/>
<evidence type="ECO:0000259" key="5">
    <source>
        <dbReference type="PROSITE" id="PS50109"/>
    </source>
</evidence>
<organism evidence="6 7">
    <name type="scientific">Rhodoferax ferrireducens</name>
    <dbReference type="NCBI Taxonomy" id="192843"/>
    <lineage>
        <taxon>Bacteria</taxon>
        <taxon>Pseudomonadati</taxon>
        <taxon>Pseudomonadota</taxon>
        <taxon>Betaproteobacteria</taxon>
        <taxon>Burkholderiales</taxon>
        <taxon>Comamonadaceae</taxon>
        <taxon>Rhodoferax</taxon>
    </lineage>
</organism>
<dbReference type="InterPro" id="IPR036097">
    <property type="entry name" value="HisK_dim/P_sf"/>
</dbReference>